<dbReference type="AlphaFoldDB" id="A0A8H6B3A1"/>
<dbReference type="PANTHER" id="PTHR37017:SF11">
    <property type="entry name" value="ESTERASE_LIPASE_THIOESTERASE DOMAIN-CONTAINING PROTEIN"/>
    <property type="match status" value="1"/>
</dbReference>
<protein>
    <submittedName>
        <fullName evidence="1">Uncharacterized protein</fullName>
    </submittedName>
</protein>
<organism evidence="1 2">
    <name type="scientific">Botrytis fragariae</name>
    <dbReference type="NCBI Taxonomy" id="1964551"/>
    <lineage>
        <taxon>Eukaryota</taxon>
        <taxon>Fungi</taxon>
        <taxon>Dikarya</taxon>
        <taxon>Ascomycota</taxon>
        <taxon>Pezizomycotina</taxon>
        <taxon>Leotiomycetes</taxon>
        <taxon>Helotiales</taxon>
        <taxon>Sclerotiniaceae</taxon>
        <taxon>Botrytis</taxon>
    </lineage>
</organism>
<dbReference type="InterPro" id="IPR029058">
    <property type="entry name" value="AB_hydrolase_fold"/>
</dbReference>
<dbReference type="OrthoDB" id="408373at2759"/>
<dbReference type="EMBL" id="JABFCT010000002">
    <property type="protein sequence ID" value="KAF5878678.1"/>
    <property type="molecule type" value="Genomic_DNA"/>
</dbReference>
<name>A0A8H6B3A1_9HELO</name>
<dbReference type="Proteomes" id="UP000531561">
    <property type="component" value="Unassembled WGS sequence"/>
</dbReference>
<accession>A0A8H6B3A1</accession>
<keyword evidence="2" id="KW-1185">Reference proteome</keyword>
<dbReference type="RefSeq" id="XP_037197622.1">
    <property type="nucleotide sequence ID" value="XM_037331289.1"/>
</dbReference>
<evidence type="ECO:0000313" key="2">
    <source>
        <dbReference type="Proteomes" id="UP000531561"/>
    </source>
</evidence>
<dbReference type="InterPro" id="IPR052897">
    <property type="entry name" value="Sec-Metab_Biosynth_Hydrolase"/>
</dbReference>
<dbReference type="PANTHER" id="PTHR37017">
    <property type="entry name" value="AB HYDROLASE-1 DOMAIN-CONTAINING PROTEIN-RELATED"/>
    <property type="match status" value="1"/>
</dbReference>
<comment type="caution">
    <text evidence="1">The sequence shown here is derived from an EMBL/GenBank/DDBJ whole genome shotgun (WGS) entry which is preliminary data.</text>
</comment>
<dbReference type="Gene3D" id="3.40.50.1820">
    <property type="entry name" value="alpha/beta hydrolase"/>
    <property type="match status" value="1"/>
</dbReference>
<evidence type="ECO:0000313" key="1">
    <source>
        <dbReference type="EMBL" id="KAF5878678.1"/>
    </source>
</evidence>
<proteinExistence type="predicted"/>
<dbReference type="GeneID" id="59254981"/>
<sequence>MSSTGSIIPTTDLTDDITAIRNIAQKEIDAGKEIIRWTINTNCDYQNGFIPAINARHKYYHDLNDTMARDYESKLKLQSVASFQIEATLAAYLVIPSVYLICGDELEIPKSLQEFMIAEARTSGGVMNGEQVFCEHNPFFKEPGTYS</sequence>
<gene>
    <name evidence="1" type="ORF">Bfra_000845</name>
</gene>
<reference evidence="1 2" key="1">
    <citation type="journal article" date="2020" name="Phytopathology">
        <title>A high-quality genome resource of Botrytis fragariae, a new and rapidly spreading fungal pathogen causing strawberry gray mold in the U.S.A.</title>
        <authorList>
            <person name="Wu Y."/>
            <person name="Saski C.A."/>
            <person name="Schnabel G."/>
            <person name="Xiao S."/>
            <person name="Hu M."/>
        </authorList>
    </citation>
    <scope>NUCLEOTIDE SEQUENCE [LARGE SCALE GENOMIC DNA]</scope>
    <source>
        <strain evidence="1 2">BVB16</strain>
    </source>
</reference>